<comment type="caution">
    <text evidence="2">The sequence shown here is derived from an EMBL/GenBank/DDBJ whole genome shotgun (WGS) entry which is preliminary data.</text>
</comment>
<reference evidence="2 3" key="1">
    <citation type="submission" date="2022-06" db="EMBL/GenBank/DDBJ databases">
        <title>Ideonella sp. NS12-5 Genome sequencing and assembly.</title>
        <authorList>
            <person name="Jung Y."/>
        </authorList>
    </citation>
    <scope>NUCLEOTIDE SEQUENCE [LARGE SCALE GENOMIC DNA]</scope>
    <source>
        <strain evidence="2 3">NS12-5</strain>
    </source>
</reference>
<proteinExistence type="predicted"/>
<protein>
    <recommendedName>
        <fullName evidence="4">AP2 domain-containing protein</fullName>
    </recommendedName>
</protein>
<dbReference type="Gene3D" id="1.20.5.2050">
    <property type="match status" value="1"/>
</dbReference>
<dbReference type="Proteomes" id="UP001204851">
    <property type="component" value="Unassembled WGS sequence"/>
</dbReference>
<dbReference type="RefSeq" id="WP_252771704.1">
    <property type="nucleotide sequence ID" value="NZ_JAMXMC010000012.1"/>
</dbReference>
<keyword evidence="3" id="KW-1185">Reference proteome</keyword>
<gene>
    <name evidence="2" type="ORF">M0L44_19080</name>
</gene>
<dbReference type="EMBL" id="JAMXMC010000012">
    <property type="protein sequence ID" value="MCO5978807.1"/>
    <property type="molecule type" value="Genomic_DNA"/>
</dbReference>
<evidence type="ECO:0008006" key="4">
    <source>
        <dbReference type="Google" id="ProtNLM"/>
    </source>
</evidence>
<accession>A0ABT1BTS2</accession>
<evidence type="ECO:0000313" key="2">
    <source>
        <dbReference type="EMBL" id="MCO5978807.1"/>
    </source>
</evidence>
<evidence type="ECO:0000313" key="3">
    <source>
        <dbReference type="Proteomes" id="UP001204851"/>
    </source>
</evidence>
<name>A0ABT1BTS2_9BURK</name>
<evidence type="ECO:0000256" key="1">
    <source>
        <dbReference type="SAM" id="MobiDB-lite"/>
    </source>
</evidence>
<feature type="region of interest" description="Disordered" evidence="1">
    <location>
        <begin position="150"/>
        <end position="172"/>
    </location>
</feature>
<organism evidence="2 3">
    <name type="scientific">Ideonella oryzae</name>
    <dbReference type="NCBI Taxonomy" id="2937441"/>
    <lineage>
        <taxon>Bacteria</taxon>
        <taxon>Pseudomonadati</taxon>
        <taxon>Pseudomonadota</taxon>
        <taxon>Betaproteobacteria</taxon>
        <taxon>Burkholderiales</taxon>
        <taxon>Sphaerotilaceae</taxon>
        <taxon>Ideonella</taxon>
    </lineage>
</organism>
<sequence length="172" mass="19310">MPLHDPEMYGIRACPTGWSVEITRRGTVYQRYFAAGPTGDRAAALARAQAWRDELVRKLPAQTKAEASQRMRRNNTTGCPGVYRMEQKRKRVEGVQTYVFWSARSPEGIQPPKTKSFSVQTYGEQGAYERAVEAREAFVRELQGYHLPTVPRALHPDGPAAQAAFTPELTAK</sequence>